<evidence type="ECO:0000313" key="3">
    <source>
        <dbReference type="Proteomes" id="UP000051515"/>
    </source>
</evidence>
<protein>
    <recommendedName>
        <fullName evidence="4">5-bromo-4-chloroindolyl phosphate hydrolysis protein</fullName>
    </recommendedName>
</protein>
<sequence>MVYFLGNGYFSAIILLILPSLAFSAFFSIRRSWLLYGPLVDLFCLWRNRFDLPGTQYSEFYHYAPLTLFIILIIGIIVELVMYVHSVNQSKNYFKEISEAKVQKEALMFNESALKDSGMTEAEQDFFRSEMRKHHAKYEYLCDIPNKVKLTIPNYKKDMTIMNGIFNELLNAPEQLLAASDFLYQDLPDYLNIVKGLVNLSDNVVKDKEDETVIEKAEVELQKLSGNLEPDFKKVTDNERKELVKSLEQAKSVRERVNEGKD</sequence>
<keyword evidence="1" id="KW-1133">Transmembrane helix</keyword>
<dbReference type="STRING" id="1423788.FC78_GL002346"/>
<dbReference type="Pfam" id="PF10112">
    <property type="entry name" value="Halogen_Hydrol"/>
    <property type="match status" value="1"/>
</dbReference>
<dbReference type="Proteomes" id="UP000051515">
    <property type="component" value="Unassembled WGS sequence"/>
</dbReference>
<dbReference type="InterPro" id="IPR018770">
    <property type="entry name" value="ChloroindolylP_hydrolase"/>
</dbReference>
<gene>
    <name evidence="2" type="ORF">FC78_GL002346</name>
</gene>
<organism evidence="2 3">
    <name type="scientific">Companilactobacillus bobalius DSM 19674</name>
    <dbReference type="NCBI Taxonomy" id="1423788"/>
    <lineage>
        <taxon>Bacteria</taxon>
        <taxon>Bacillati</taxon>
        <taxon>Bacillota</taxon>
        <taxon>Bacilli</taxon>
        <taxon>Lactobacillales</taxon>
        <taxon>Lactobacillaceae</taxon>
        <taxon>Companilactobacillus</taxon>
        <taxon>Companilactobacillus bobalius</taxon>
    </lineage>
</organism>
<reference evidence="2 3" key="1">
    <citation type="journal article" date="2015" name="Genome Announc.">
        <title>Expanding the biotechnology potential of lactobacilli through comparative genomics of 213 strains and associated genera.</title>
        <authorList>
            <person name="Sun Z."/>
            <person name="Harris H.M."/>
            <person name="McCann A."/>
            <person name="Guo C."/>
            <person name="Argimon S."/>
            <person name="Zhang W."/>
            <person name="Yang X."/>
            <person name="Jeffery I.B."/>
            <person name="Cooney J.C."/>
            <person name="Kagawa T.F."/>
            <person name="Liu W."/>
            <person name="Song Y."/>
            <person name="Salvetti E."/>
            <person name="Wrobel A."/>
            <person name="Rasinkangas P."/>
            <person name="Parkhill J."/>
            <person name="Rea M.C."/>
            <person name="O'Sullivan O."/>
            <person name="Ritari J."/>
            <person name="Douillard F.P."/>
            <person name="Paul Ross R."/>
            <person name="Yang R."/>
            <person name="Briner A.E."/>
            <person name="Felis G.E."/>
            <person name="de Vos W.M."/>
            <person name="Barrangou R."/>
            <person name="Klaenhammer T.R."/>
            <person name="Caufield P.W."/>
            <person name="Cui Y."/>
            <person name="Zhang H."/>
            <person name="O'Toole P.W."/>
        </authorList>
    </citation>
    <scope>NUCLEOTIDE SEQUENCE [LARGE SCALE GENOMIC DNA]</scope>
    <source>
        <strain evidence="2 3">DSM 19674</strain>
    </source>
</reference>
<evidence type="ECO:0000256" key="1">
    <source>
        <dbReference type="SAM" id="Phobius"/>
    </source>
</evidence>
<evidence type="ECO:0008006" key="4">
    <source>
        <dbReference type="Google" id="ProtNLM"/>
    </source>
</evidence>
<dbReference type="PATRIC" id="fig|1423788.3.peg.2418"/>
<comment type="caution">
    <text evidence="2">The sequence shown here is derived from an EMBL/GenBank/DDBJ whole genome shotgun (WGS) entry which is preliminary data.</text>
</comment>
<feature type="transmembrane region" description="Helical" evidence="1">
    <location>
        <begin position="6"/>
        <end position="26"/>
    </location>
</feature>
<keyword evidence="3" id="KW-1185">Reference proteome</keyword>
<accession>A0A0R1KFN5</accession>
<keyword evidence="1" id="KW-0812">Transmembrane</keyword>
<name>A0A0R1KFN5_9LACO</name>
<feature type="transmembrane region" description="Helical" evidence="1">
    <location>
        <begin position="62"/>
        <end position="84"/>
    </location>
</feature>
<proteinExistence type="predicted"/>
<dbReference type="EMBL" id="AZDY01000038">
    <property type="protein sequence ID" value="KRK82341.1"/>
    <property type="molecule type" value="Genomic_DNA"/>
</dbReference>
<evidence type="ECO:0000313" key="2">
    <source>
        <dbReference type="EMBL" id="KRK82341.1"/>
    </source>
</evidence>
<dbReference type="AlphaFoldDB" id="A0A0R1KFN5"/>
<keyword evidence="1" id="KW-0472">Membrane</keyword>